<feature type="compositionally biased region" description="Basic residues" evidence="1">
    <location>
        <begin position="41"/>
        <end position="54"/>
    </location>
</feature>
<dbReference type="Gene3D" id="2.60.120.590">
    <property type="entry name" value="Alpha-ketoglutarate-dependent dioxygenase AlkB-like"/>
    <property type="match status" value="1"/>
</dbReference>
<reference evidence="2 3" key="1">
    <citation type="submission" date="2017-03" db="EMBL/GenBank/DDBJ databases">
        <title>Widespread Adenine N6-methylation of Active Genes in Fungi.</title>
        <authorList>
            <consortium name="DOE Joint Genome Institute"/>
            <person name="Mondo S.J."/>
            <person name="Dannebaum R.O."/>
            <person name="Kuo R.C."/>
            <person name="Louie K.B."/>
            <person name="Bewick A.J."/>
            <person name="Labutti K."/>
            <person name="Haridas S."/>
            <person name="Kuo A."/>
            <person name="Salamov A."/>
            <person name="Ahrendt S.R."/>
            <person name="Lau R."/>
            <person name="Bowen B.P."/>
            <person name="Lipzen A."/>
            <person name="Sullivan W."/>
            <person name="Andreopoulos W.B."/>
            <person name="Clum A."/>
            <person name="Lindquist E."/>
            <person name="Daum C."/>
            <person name="Northen T.R."/>
            <person name="Ramamoorthy G."/>
            <person name="Schmitz R.J."/>
            <person name="Gryganskyi A."/>
            <person name="Culley D."/>
            <person name="Magnuson J."/>
            <person name="James T.Y."/>
            <person name="O'Malley M.A."/>
            <person name="Stajich J.E."/>
            <person name="Spatafora J.W."/>
            <person name="Visel A."/>
            <person name="Grigoriev I.V."/>
        </authorList>
    </citation>
    <scope>NUCLEOTIDE SEQUENCE [LARGE SCALE GENOMIC DNA]</scope>
    <source>
        <strain evidence="2 3">NRRL Y-17943</strain>
    </source>
</reference>
<protein>
    <recommendedName>
        <fullName evidence="4">Alpha-ketoglutarate-dependent dioxygenase AlkB-like domain-containing protein</fullName>
    </recommendedName>
</protein>
<dbReference type="GeneID" id="33560157"/>
<name>A0A1Y1UGT7_9TREE</name>
<dbReference type="OrthoDB" id="2163491at2759"/>
<feature type="region of interest" description="Disordered" evidence="1">
    <location>
        <begin position="1"/>
        <end position="200"/>
    </location>
</feature>
<keyword evidence="3" id="KW-1185">Reference proteome</keyword>
<evidence type="ECO:0000313" key="2">
    <source>
        <dbReference type="EMBL" id="ORX36285.1"/>
    </source>
</evidence>
<feature type="compositionally biased region" description="Basic residues" evidence="1">
    <location>
        <begin position="69"/>
        <end position="84"/>
    </location>
</feature>
<feature type="compositionally biased region" description="Basic and acidic residues" evidence="1">
    <location>
        <begin position="18"/>
        <end position="29"/>
    </location>
</feature>
<dbReference type="RefSeq" id="XP_021870386.1">
    <property type="nucleotide sequence ID" value="XM_022018348.1"/>
</dbReference>
<organism evidence="2 3">
    <name type="scientific">Kockovaella imperatae</name>
    <dbReference type="NCBI Taxonomy" id="4999"/>
    <lineage>
        <taxon>Eukaryota</taxon>
        <taxon>Fungi</taxon>
        <taxon>Dikarya</taxon>
        <taxon>Basidiomycota</taxon>
        <taxon>Agaricomycotina</taxon>
        <taxon>Tremellomycetes</taxon>
        <taxon>Tremellales</taxon>
        <taxon>Cuniculitremaceae</taxon>
        <taxon>Kockovaella</taxon>
    </lineage>
</organism>
<dbReference type="STRING" id="4999.A0A1Y1UGT7"/>
<accession>A0A1Y1UGT7</accession>
<feature type="compositionally biased region" description="Basic and acidic residues" evidence="1">
    <location>
        <begin position="94"/>
        <end position="104"/>
    </location>
</feature>
<evidence type="ECO:0000313" key="3">
    <source>
        <dbReference type="Proteomes" id="UP000193218"/>
    </source>
</evidence>
<dbReference type="AlphaFoldDB" id="A0A1Y1UGT7"/>
<evidence type="ECO:0008006" key="4">
    <source>
        <dbReference type="Google" id="ProtNLM"/>
    </source>
</evidence>
<comment type="caution">
    <text evidence="2">The sequence shown here is derived from an EMBL/GenBank/DDBJ whole genome shotgun (WGS) entry which is preliminary data.</text>
</comment>
<gene>
    <name evidence="2" type="ORF">BD324DRAFT_651527</name>
</gene>
<evidence type="ECO:0000256" key="1">
    <source>
        <dbReference type="SAM" id="MobiDB-lite"/>
    </source>
</evidence>
<feature type="compositionally biased region" description="Basic and acidic residues" evidence="1">
    <location>
        <begin position="182"/>
        <end position="199"/>
    </location>
</feature>
<sequence>MVDQPEGRAKRVKRLPKWLREEQDVDVKGDAGPSSTPSPVRKTKSHYSKHRPIKVTKPSIKRPDQMSKTAKHQHGPSGCRHRRATLTSEQQSEEISRSESDRPPIGKVSSSTSGLQLVAGLRLDPTPAKTSESSLFEPIRSSEHPSRPLTPSTSKPEPLVPPPSTSLPDINKGKPPDGAQAKSRERIIPPEVHDNERITKTGYPSSRFCKVLRIIARLSHRDAEPLDISPTARQQGIRPQQRPPVWAESRQELCETLPYYRAFQSGLYMSKGTAYGYLLEAFPAPRDVWALDGKVIISHGGGQCTRIEEDHPCRQNQAVLAADQSPTDARVETLINAWKRSTPIVLIAGEGYQQLPWKLGCAYAVLGWYWISYVWVEAEPVARGIKGPSGRDYFHRYKVRFDWVESQGQPWWINKKTEREDPLERVTLDSEGLRERIKIDRLCASSNGHNARCLDALRLDLSTKRTEAIFDPTTGLLTPPITPPQKAVPSLTAEAPATDISPTQSQPMSQEEFSCKLIGEPRQPERIFLQPFLPLEDLLNECSDCSESDDDDDLSGGPLSSKLARMLPGNQLLRSKAPFTRSEPIFNAYVDRSKICPSCGVATPQVYIEGWMCLSPTCHQFWMLSTTIGFFPLSPGFKLSYHPDFLEPVSCPPGLEHMPYDVVPALPEEPTQDAGSGSLLRGWVCDRCGRANCRYRWDRWECVNCKNIKPPPLNGSHTTSAASLQSLCPAYLGDAAVHSDSGIGVNIETRSKLGLTIMVYALPREAGTIYHVLSNRSELADGLWEKYQAAASQPETSLFERRSLRSAAIKGALLAQHFAINSGKDYKYNVATASLPFDQSPSCILDALTYIRSVSQTVLNSRVDFNEILSVIYREGQKMSWHDDGEEGERF</sequence>
<dbReference type="InterPro" id="IPR037151">
    <property type="entry name" value="AlkB-like_sf"/>
</dbReference>
<dbReference type="EMBL" id="NBSH01000008">
    <property type="protein sequence ID" value="ORX36285.1"/>
    <property type="molecule type" value="Genomic_DNA"/>
</dbReference>
<dbReference type="InParanoid" id="A0A1Y1UGT7"/>
<proteinExistence type="predicted"/>
<dbReference type="Proteomes" id="UP000193218">
    <property type="component" value="Unassembled WGS sequence"/>
</dbReference>